<comment type="catalytic activity">
    <reaction evidence="8">
        <text>L-seryl-[protein] + ATP = O-phospho-L-seryl-[protein] + ADP + H(+)</text>
        <dbReference type="Rhea" id="RHEA:17989"/>
        <dbReference type="Rhea" id="RHEA-COMP:9863"/>
        <dbReference type="Rhea" id="RHEA-COMP:11604"/>
        <dbReference type="ChEBI" id="CHEBI:15378"/>
        <dbReference type="ChEBI" id="CHEBI:29999"/>
        <dbReference type="ChEBI" id="CHEBI:30616"/>
        <dbReference type="ChEBI" id="CHEBI:83421"/>
        <dbReference type="ChEBI" id="CHEBI:456216"/>
        <dbReference type="EC" id="2.7.11.1"/>
    </reaction>
</comment>
<reference evidence="13" key="1">
    <citation type="submission" date="2025-08" db="UniProtKB">
        <authorList>
            <consortium name="RefSeq"/>
        </authorList>
    </citation>
    <scope>IDENTIFICATION</scope>
</reference>
<dbReference type="Pfam" id="PF12330">
    <property type="entry name" value="Haspin_kinase"/>
    <property type="match status" value="1"/>
</dbReference>
<dbReference type="InterPro" id="IPR024604">
    <property type="entry name" value="GSG2_C"/>
</dbReference>
<dbReference type="SUPFAM" id="SSF56112">
    <property type="entry name" value="Protein kinase-like (PK-like)"/>
    <property type="match status" value="1"/>
</dbReference>
<keyword evidence="2" id="KW-0723">Serine/threonine-protein kinase</keyword>
<accession>A0ABM1W1P8</accession>
<dbReference type="PROSITE" id="PS00107">
    <property type="entry name" value="PROTEIN_KINASE_ATP"/>
    <property type="match status" value="1"/>
</dbReference>
<protein>
    <recommendedName>
        <fullName evidence="1">non-specific serine/threonine protein kinase</fullName>
        <ecNumber evidence="1">2.7.11.1</ecNumber>
    </recommendedName>
</protein>
<evidence type="ECO:0000256" key="10">
    <source>
        <dbReference type="SAM" id="MobiDB-lite"/>
    </source>
</evidence>
<evidence type="ECO:0000256" key="3">
    <source>
        <dbReference type="ARBA" id="ARBA00022679"/>
    </source>
</evidence>
<evidence type="ECO:0000256" key="4">
    <source>
        <dbReference type="ARBA" id="ARBA00022741"/>
    </source>
</evidence>
<feature type="compositionally biased region" description="Basic and acidic residues" evidence="10">
    <location>
        <begin position="129"/>
        <end position="141"/>
    </location>
</feature>
<feature type="compositionally biased region" description="Basic and acidic residues" evidence="10">
    <location>
        <begin position="86"/>
        <end position="100"/>
    </location>
</feature>
<keyword evidence="6 9" id="KW-0067">ATP-binding</keyword>
<feature type="region of interest" description="Disordered" evidence="10">
    <location>
        <begin position="77"/>
        <end position="213"/>
    </location>
</feature>
<feature type="domain" description="Protein kinase" evidence="11">
    <location>
        <begin position="562"/>
        <end position="873"/>
    </location>
</feature>
<dbReference type="PANTHER" id="PTHR24419">
    <property type="entry name" value="INTERLEUKIN-1 RECEPTOR-ASSOCIATED KINASE"/>
    <property type="match status" value="1"/>
</dbReference>
<evidence type="ECO:0000313" key="13">
    <source>
        <dbReference type="RefSeq" id="XP_035828591.1"/>
    </source>
</evidence>
<dbReference type="Proteomes" id="UP000694888">
    <property type="component" value="Unplaced"/>
</dbReference>
<keyword evidence="5" id="KW-0418">Kinase</keyword>
<evidence type="ECO:0000256" key="1">
    <source>
        <dbReference type="ARBA" id="ARBA00012513"/>
    </source>
</evidence>
<dbReference type="SMART" id="SM01331">
    <property type="entry name" value="DUF3635"/>
    <property type="match status" value="1"/>
</dbReference>
<comment type="catalytic activity">
    <reaction evidence="7">
        <text>L-threonyl-[protein] + ATP = O-phospho-L-threonyl-[protein] + ADP + H(+)</text>
        <dbReference type="Rhea" id="RHEA:46608"/>
        <dbReference type="Rhea" id="RHEA-COMP:11060"/>
        <dbReference type="Rhea" id="RHEA-COMP:11605"/>
        <dbReference type="ChEBI" id="CHEBI:15378"/>
        <dbReference type="ChEBI" id="CHEBI:30013"/>
        <dbReference type="ChEBI" id="CHEBI:30616"/>
        <dbReference type="ChEBI" id="CHEBI:61977"/>
        <dbReference type="ChEBI" id="CHEBI:456216"/>
        <dbReference type="EC" id="2.7.11.1"/>
    </reaction>
</comment>
<feature type="compositionally biased region" description="Low complexity" evidence="10">
    <location>
        <begin position="12"/>
        <end position="25"/>
    </location>
</feature>
<dbReference type="InterPro" id="IPR000719">
    <property type="entry name" value="Prot_kinase_dom"/>
</dbReference>
<evidence type="ECO:0000256" key="8">
    <source>
        <dbReference type="ARBA" id="ARBA00048679"/>
    </source>
</evidence>
<feature type="region of interest" description="Disordered" evidence="10">
    <location>
        <begin position="429"/>
        <end position="471"/>
    </location>
</feature>
<evidence type="ECO:0000259" key="11">
    <source>
        <dbReference type="PROSITE" id="PS50011"/>
    </source>
</evidence>
<dbReference type="PANTHER" id="PTHR24419:SF18">
    <property type="entry name" value="SERINE_THREONINE-PROTEIN KINASE HASPIN"/>
    <property type="match status" value="1"/>
</dbReference>
<dbReference type="PROSITE" id="PS50011">
    <property type="entry name" value="PROTEIN_KINASE_DOM"/>
    <property type="match status" value="1"/>
</dbReference>
<dbReference type="InterPro" id="IPR017441">
    <property type="entry name" value="Protein_kinase_ATP_BS"/>
</dbReference>
<evidence type="ECO:0000256" key="7">
    <source>
        <dbReference type="ARBA" id="ARBA00047899"/>
    </source>
</evidence>
<feature type="compositionally biased region" description="Basic residues" evidence="10">
    <location>
        <begin position="179"/>
        <end position="199"/>
    </location>
</feature>
<organism evidence="12 13">
    <name type="scientific">Aplysia californica</name>
    <name type="common">California sea hare</name>
    <dbReference type="NCBI Taxonomy" id="6500"/>
    <lineage>
        <taxon>Eukaryota</taxon>
        <taxon>Metazoa</taxon>
        <taxon>Spiralia</taxon>
        <taxon>Lophotrochozoa</taxon>
        <taxon>Mollusca</taxon>
        <taxon>Gastropoda</taxon>
        <taxon>Heterobranchia</taxon>
        <taxon>Euthyneura</taxon>
        <taxon>Tectipleura</taxon>
        <taxon>Aplysiida</taxon>
        <taxon>Aplysioidea</taxon>
        <taxon>Aplysiidae</taxon>
        <taxon>Aplysia</taxon>
    </lineage>
</organism>
<name>A0ABM1W1P8_APLCA</name>
<feature type="region of interest" description="Disordered" evidence="10">
    <location>
        <begin position="1"/>
        <end position="31"/>
    </location>
</feature>
<dbReference type="Gene3D" id="3.30.200.20">
    <property type="entry name" value="Phosphorylase Kinase, domain 1"/>
    <property type="match status" value="1"/>
</dbReference>
<dbReference type="Gene3D" id="1.10.510.10">
    <property type="entry name" value="Transferase(Phosphotransferase) domain 1"/>
    <property type="match status" value="1"/>
</dbReference>
<feature type="compositionally biased region" description="Basic and acidic residues" evidence="10">
    <location>
        <begin position="169"/>
        <end position="178"/>
    </location>
</feature>
<feature type="compositionally biased region" description="Basic and acidic residues" evidence="10">
    <location>
        <begin position="457"/>
        <end position="471"/>
    </location>
</feature>
<keyword evidence="12" id="KW-1185">Reference proteome</keyword>
<keyword evidence="3" id="KW-0808">Transferase</keyword>
<evidence type="ECO:0000313" key="12">
    <source>
        <dbReference type="Proteomes" id="UP000694888"/>
    </source>
</evidence>
<dbReference type="GeneID" id="101860448"/>
<dbReference type="EC" id="2.7.11.1" evidence="1"/>
<evidence type="ECO:0000256" key="5">
    <source>
        <dbReference type="ARBA" id="ARBA00022777"/>
    </source>
</evidence>
<dbReference type="InterPro" id="IPR011009">
    <property type="entry name" value="Kinase-like_dom_sf"/>
</dbReference>
<evidence type="ECO:0000256" key="9">
    <source>
        <dbReference type="PROSITE-ProRule" id="PRU10141"/>
    </source>
</evidence>
<evidence type="ECO:0000256" key="2">
    <source>
        <dbReference type="ARBA" id="ARBA00022527"/>
    </source>
</evidence>
<feature type="binding site" evidence="9">
    <location>
        <position position="589"/>
    </location>
    <ligand>
        <name>ATP</name>
        <dbReference type="ChEBI" id="CHEBI:30616"/>
    </ligand>
</feature>
<feature type="compositionally biased region" description="Acidic residues" evidence="10">
    <location>
        <begin position="429"/>
        <end position="456"/>
    </location>
</feature>
<sequence>MRTILGGDSLAGSGSPQGSTTGSGQYDRHKETFSGSPGVLFNTYTTEWETAWQVCRYASQNCCIKFPVMAGERRTRRGPVKGIKRISMDRSDDDLFHHADNSYQSSQCSHNEKKKSDQAQKGCTRNLRNRSEIEKKQDKTSEQISLSFSPGNLFESEPEKSNRLSKSSEALKDNNDKDKKKKTKVRQPAKKNGKKKTANRKNGNLQKEEKENLPDFSSFENHELCIEYDSAVNTNDCNTKCSTPMLTENTCSEVCSGSCIEEELNVSNISVDQDAFFDRVEIDCSTPLNESVTVRRRKDRTKVQKRKGLVEARESFEVHCDFTSKISQSVCQTEFFRDTDDDCSLKDSKSVLEDDSAVYSYGVITRGQIAKSMKDRSALGSFNSSNSLFETSSPSRYFSLEGYADREPEFHSSKIERSSNFHLDVIDEDSERDENDDQSSDVSAEDIEEAVEDESEKDEHDHDREINECVKLSEGRNVDETDSPLSQMPELFTKLCIHGKDERMDVRQSPIKNSSGSPSFFEKLSNSSICEEETATAEEKVLRLCLQEKPEDFSYCIPPKMMSKCVKIGEGVFGEVFRSDSKGHPVALKIIPIEGKLIVNDCPQKKFEEILPEMVIATELSDLAFADVNQSSNFCQVNRISCARGAFPDLLLDEWDAYSKRKCSENDRPDNFDASQMFIIFEFGDGGCALENYKFSNHKEGLSVLQQVIFALAVAEVAMEFEHRDLHIGNVLVRRCKEETIPFQLMGQEYQLKSEGVFATIIDFTISRLKKDGCAVFCDISTDEGMFDGEGDIQFDVYRNMRTENGNDWQKFIPRTNILWVQYLCTKLLTVVKYAENGRAFREPLRKLRRLKEDILSYNSCAELVADDDLWDF</sequence>
<dbReference type="RefSeq" id="XP_035828591.1">
    <property type="nucleotide sequence ID" value="XM_035972698.1"/>
</dbReference>
<proteinExistence type="predicted"/>
<evidence type="ECO:0000256" key="6">
    <source>
        <dbReference type="ARBA" id="ARBA00022840"/>
    </source>
</evidence>
<gene>
    <name evidence="13" type="primary">LOC101860448</name>
</gene>
<keyword evidence="4 9" id="KW-0547">Nucleotide-binding</keyword>